<dbReference type="PIRSF" id="PIRSF016578">
    <property type="entry name" value="HsaA"/>
    <property type="match status" value="1"/>
</dbReference>
<dbReference type="InterPro" id="IPR036250">
    <property type="entry name" value="AcylCo_DH-like_C"/>
</dbReference>
<dbReference type="InterPro" id="IPR009100">
    <property type="entry name" value="AcylCoA_DH/oxidase_NM_dom_sf"/>
</dbReference>
<gene>
    <name evidence="4" type="ORF">GCM10009839_71640</name>
</gene>
<dbReference type="Gene3D" id="1.20.140.10">
    <property type="entry name" value="Butyryl-CoA Dehydrogenase, subunit A, domain 3"/>
    <property type="match status" value="1"/>
</dbReference>
<dbReference type="SUPFAM" id="SSF47203">
    <property type="entry name" value="Acyl-CoA dehydrogenase C-terminal domain-like"/>
    <property type="match status" value="1"/>
</dbReference>
<dbReference type="InterPro" id="IPR046373">
    <property type="entry name" value="Acyl-CoA_Oxase/DH_mid-dom_sf"/>
</dbReference>
<keyword evidence="1" id="KW-0560">Oxidoreductase</keyword>
<dbReference type="SUPFAM" id="SSF56645">
    <property type="entry name" value="Acyl-CoA dehydrogenase NM domain-like"/>
    <property type="match status" value="1"/>
</dbReference>
<accession>A0ABN2V930</accession>
<evidence type="ECO:0000313" key="4">
    <source>
        <dbReference type="EMBL" id="GAA2053464.1"/>
    </source>
</evidence>
<organism evidence="4 5">
    <name type="scientific">Catenulispora yoronensis</name>
    <dbReference type="NCBI Taxonomy" id="450799"/>
    <lineage>
        <taxon>Bacteria</taxon>
        <taxon>Bacillati</taxon>
        <taxon>Actinomycetota</taxon>
        <taxon>Actinomycetes</taxon>
        <taxon>Catenulisporales</taxon>
        <taxon>Catenulisporaceae</taxon>
        <taxon>Catenulispora</taxon>
    </lineage>
</organism>
<evidence type="ECO:0000259" key="3">
    <source>
        <dbReference type="Pfam" id="PF08028"/>
    </source>
</evidence>
<sequence length="426" mass="46368">MTTVDNAVRGAATPSEPEVTPAVLIERARAMVPALVARQHETEQRSYYAEDTHQAFRDAGFYRVTVPKRYGGYEFGFDTFLQIVMTLTRACASTGWMYCLGAAHSLFVGSMFGEKAQAEVFSAGDFIAPLVNAPHGTARRAEDGGWILDGVWRYCSGAPYATHLIGNTVIVDEDGEAGGEDGEDGEQVGPPRQLLFIAPRDQWEMLDDWGGQLGLKGSGSHSIRITGGRIPEHFGIEVNFEEISVTEGTPGRDLHEHPQYGGAPASSMALEGGHIAVGMCQGALDAYTELMFTRTTILPPFGPRAEDPDFLLWYGKASGMIDAAETLVLAASRRWQELAAQPVGAFTAEEDLRIAIAVREAADLAWRAVDEILQPTAGSPSVREGTRLERVWRDLSTGRTHVSSAVLLTTLANRVYAQLRLMRVRP</sequence>
<name>A0ABN2V930_9ACTN</name>
<dbReference type="Gene3D" id="2.40.110.10">
    <property type="entry name" value="Butyryl-CoA Dehydrogenase, subunit A, domain 2"/>
    <property type="match status" value="1"/>
</dbReference>
<feature type="domain" description="Acyl-CoA dehydrogenase C-terminal" evidence="3">
    <location>
        <begin position="275"/>
        <end position="402"/>
    </location>
</feature>
<dbReference type="EMBL" id="BAAAQN010000056">
    <property type="protein sequence ID" value="GAA2053464.1"/>
    <property type="molecule type" value="Genomic_DNA"/>
</dbReference>
<dbReference type="Gene3D" id="1.10.540.10">
    <property type="entry name" value="Acyl-CoA dehydrogenase/oxidase, N-terminal domain"/>
    <property type="match status" value="1"/>
</dbReference>
<keyword evidence="5" id="KW-1185">Reference proteome</keyword>
<protein>
    <submittedName>
        <fullName evidence="4">Acyl-CoA dehydrogenase family protein</fullName>
    </submittedName>
</protein>
<evidence type="ECO:0000256" key="1">
    <source>
        <dbReference type="ARBA" id="ARBA00023002"/>
    </source>
</evidence>
<feature type="domain" description="Acyl-CoA dehydrogenase/oxidase N-terminal" evidence="2">
    <location>
        <begin position="27"/>
        <end position="119"/>
    </location>
</feature>
<dbReference type="Proteomes" id="UP001500751">
    <property type="component" value="Unassembled WGS sequence"/>
</dbReference>
<dbReference type="RefSeq" id="WP_344670147.1">
    <property type="nucleotide sequence ID" value="NZ_BAAAQN010000056.1"/>
</dbReference>
<evidence type="ECO:0000313" key="5">
    <source>
        <dbReference type="Proteomes" id="UP001500751"/>
    </source>
</evidence>
<reference evidence="4 5" key="1">
    <citation type="journal article" date="2019" name="Int. J. Syst. Evol. Microbiol.">
        <title>The Global Catalogue of Microorganisms (GCM) 10K type strain sequencing project: providing services to taxonomists for standard genome sequencing and annotation.</title>
        <authorList>
            <consortium name="The Broad Institute Genomics Platform"/>
            <consortium name="The Broad Institute Genome Sequencing Center for Infectious Disease"/>
            <person name="Wu L."/>
            <person name="Ma J."/>
        </authorList>
    </citation>
    <scope>NUCLEOTIDE SEQUENCE [LARGE SCALE GENOMIC DNA]</scope>
    <source>
        <strain evidence="4 5">JCM 16014</strain>
    </source>
</reference>
<dbReference type="InterPro" id="IPR013786">
    <property type="entry name" value="AcylCoA_DH/ox_N"/>
</dbReference>
<evidence type="ECO:0000259" key="2">
    <source>
        <dbReference type="Pfam" id="PF02771"/>
    </source>
</evidence>
<dbReference type="Pfam" id="PF08028">
    <property type="entry name" value="Acyl-CoA_dh_2"/>
    <property type="match status" value="1"/>
</dbReference>
<dbReference type="Pfam" id="PF02771">
    <property type="entry name" value="Acyl-CoA_dh_N"/>
    <property type="match status" value="1"/>
</dbReference>
<dbReference type="InterPro" id="IPR013107">
    <property type="entry name" value="Acyl-CoA_DH_C"/>
</dbReference>
<proteinExistence type="predicted"/>
<comment type="caution">
    <text evidence="4">The sequence shown here is derived from an EMBL/GenBank/DDBJ whole genome shotgun (WGS) entry which is preliminary data.</text>
</comment>
<dbReference type="InterPro" id="IPR037069">
    <property type="entry name" value="AcylCoA_DH/ox_N_sf"/>
</dbReference>